<dbReference type="InterPro" id="IPR020471">
    <property type="entry name" value="AKR"/>
</dbReference>
<comment type="similarity">
    <text evidence="1">Belongs to the aldo/keto reductase family.</text>
</comment>
<dbReference type="OrthoDB" id="275427at2157"/>
<evidence type="ECO:0000256" key="2">
    <source>
        <dbReference type="ARBA" id="ARBA00022857"/>
    </source>
</evidence>
<dbReference type="InterPro" id="IPR036812">
    <property type="entry name" value="NAD(P)_OxRdtase_dom_sf"/>
</dbReference>
<evidence type="ECO:0000313" key="5">
    <source>
        <dbReference type="EMBL" id="SEA36272.1"/>
    </source>
</evidence>
<evidence type="ECO:0000259" key="4">
    <source>
        <dbReference type="Pfam" id="PF00248"/>
    </source>
</evidence>
<feature type="domain" description="NADP-dependent oxidoreductase" evidence="4">
    <location>
        <begin position="5"/>
        <end position="249"/>
    </location>
</feature>
<dbReference type="PIRSF" id="PIRSF000097">
    <property type="entry name" value="AKR"/>
    <property type="match status" value="1"/>
</dbReference>
<keyword evidence="3" id="KW-0560">Oxidoreductase</keyword>
<dbReference type="SUPFAM" id="SSF51430">
    <property type="entry name" value="NAD(P)-linked oxidoreductase"/>
    <property type="match status" value="1"/>
</dbReference>
<evidence type="ECO:0000313" key="6">
    <source>
        <dbReference type="Proteomes" id="UP000236755"/>
    </source>
</evidence>
<organism evidence="5 6">
    <name type="scientific">Haloplanus vescus</name>
    <dbReference type="NCBI Taxonomy" id="555874"/>
    <lineage>
        <taxon>Archaea</taxon>
        <taxon>Methanobacteriati</taxon>
        <taxon>Methanobacteriota</taxon>
        <taxon>Stenosarchaea group</taxon>
        <taxon>Halobacteria</taxon>
        <taxon>Halobacteriales</taxon>
        <taxon>Haloferacaceae</taxon>
        <taxon>Haloplanus</taxon>
    </lineage>
</organism>
<proteinExistence type="inferred from homology"/>
<dbReference type="PROSITE" id="PS00798">
    <property type="entry name" value="ALDOKETO_REDUCTASE_1"/>
    <property type="match status" value="1"/>
</dbReference>
<dbReference type="EMBL" id="FNQT01000006">
    <property type="protein sequence ID" value="SEA36272.1"/>
    <property type="molecule type" value="Genomic_DNA"/>
</dbReference>
<name>A0A1H4AKT7_9EURY</name>
<evidence type="ECO:0000256" key="3">
    <source>
        <dbReference type="ARBA" id="ARBA00023002"/>
    </source>
</evidence>
<dbReference type="Proteomes" id="UP000236755">
    <property type="component" value="Unassembled WGS sequence"/>
</dbReference>
<dbReference type="PANTHER" id="PTHR43827">
    <property type="entry name" value="2,5-DIKETO-D-GLUCONIC ACID REDUCTASE"/>
    <property type="match status" value="1"/>
</dbReference>
<sequence length="264" mass="29321">MDLPPLGFGTYQLTDPEDCAEAVRTALETGYRHVDTAEYYENEAAVGEGIATSDVARDDVCLASKVWRDRLGRDEFLASARERLDLLGVDALDLLYVHWPLDTYDPEETLSALATARDEGLTHDVGLSNFTPAQMDEAIDHLGEPPAAHQVELHPLLQQDELRAHAERHDYQLVAYAPIARNDVADVSEIQQVAEKHDATPAQVSLAWVMAKGVTAIPKSGTPSHIRENYAARDIELDEEDVARIDSIDREERIVDFPEAPWNA</sequence>
<dbReference type="Pfam" id="PF00248">
    <property type="entry name" value="Aldo_ket_red"/>
    <property type="match status" value="1"/>
</dbReference>
<dbReference type="PANTHER" id="PTHR43827:SF3">
    <property type="entry name" value="NADP-DEPENDENT OXIDOREDUCTASE DOMAIN-CONTAINING PROTEIN"/>
    <property type="match status" value="1"/>
</dbReference>
<keyword evidence="2" id="KW-0521">NADP</keyword>
<accession>A0A1H4AKT7</accession>
<dbReference type="Gene3D" id="3.20.20.100">
    <property type="entry name" value="NADP-dependent oxidoreductase domain"/>
    <property type="match status" value="1"/>
</dbReference>
<dbReference type="InterPro" id="IPR018170">
    <property type="entry name" value="Aldo/ket_reductase_CS"/>
</dbReference>
<dbReference type="AlphaFoldDB" id="A0A1H4AKT7"/>
<gene>
    <name evidence="5" type="ORF">SAMN04488065_2832</name>
</gene>
<dbReference type="PRINTS" id="PR00069">
    <property type="entry name" value="ALDKETRDTASE"/>
</dbReference>
<dbReference type="InterPro" id="IPR023210">
    <property type="entry name" value="NADP_OxRdtase_dom"/>
</dbReference>
<dbReference type="GO" id="GO:0016616">
    <property type="term" value="F:oxidoreductase activity, acting on the CH-OH group of donors, NAD or NADP as acceptor"/>
    <property type="evidence" value="ECO:0007669"/>
    <property type="project" value="UniProtKB-ARBA"/>
</dbReference>
<keyword evidence="6" id="KW-1185">Reference proteome</keyword>
<dbReference type="RefSeq" id="WP_092635921.1">
    <property type="nucleotide sequence ID" value="NZ_FNQT01000006.1"/>
</dbReference>
<protein>
    <submittedName>
        <fullName evidence="5">Aldo/keto reductase</fullName>
    </submittedName>
</protein>
<dbReference type="STRING" id="555874.SAMN04488065_2832"/>
<reference evidence="5 6" key="1">
    <citation type="submission" date="2016-10" db="EMBL/GenBank/DDBJ databases">
        <authorList>
            <person name="de Groot N.N."/>
        </authorList>
    </citation>
    <scope>NUCLEOTIDE SEQUENCE [LARGE SCALE GENOMIC DNA]</scope>
    <source>
        <strain evidence="5 6">CGMCC 1.8712</strain>
    </source>
</reference>
<evidence type="ECO:0000256" key="1">
    <source>
        <dbReference type="ARBA" id="ARBA00007905"/>
    </source>
</evidence>